<evidence type="ECO:0000313" key="1">
    <source>
        <dbReference type="EMBL" id="HIT50235.1"/>
    </source>
</evidence>
<dbReference type="GO" id="GO:0004721">
    <property type="term" value="F:phosphoprotein phosphatase activity"/>
    <property type="evidence" value="ECO:0007669"/>
    <property type="project" value="InterPro"/>
</dbReference>
<feature type="non-terminal residue" evidence="1">
    <location>
        <position position="1"/>
    </location>
</feature>
<dbReference type="Pfam" id="PF13350">
    <property type="entry name" value="Y_phosphatase3"/>
    <property type="match status" value="1"/>
</dbReference>
<dbReference type="Gene3D" id="3.90.190.10">
    <property type="entry name" value="Protein tyrosine phosphatase superfamily"/>
    <property type="match status" value="1"/>
</dbReference>
<accession>A0A9D1GRH5</accession>
<comment type="caution">
    <text evidence="1">The sequence shown here is derived from an EMBL/GenBank/DDBJ whole genome shotgun (WGS) entry which is preliminary data.</text>
</comment>
<name>A0A9D1GRH5_9MOLU</name>
<dbReference type="AlphaFoldDB" id="A0A9D1GRH5"/>
<sequence>EDYLATNRFYEPVVQKMKNRLGEEYEETLWCVYGVKESYLEALLKAIDLKYGSFEGYIRNGLQFSVEDQRKLKEIYLGD</sequence>
<organism evidence="1 2">
    <name type="scientific">Candidatus Pelethenecus faecipullorum</name>
    <dbReference type="NCBI Taxonomy" id="2840900"/>
    <lineage>
        <taxon>Bacteria</taxon>
        <taxon>Bacillati</taxon>
        <taxon>Mycoplasmatota</taxon>
        <taxon>Mollicutes</taxon>
        <taxon>Candidatus Pelethenecus</taxon>
    </lineage>
</organism>
<dbReference type="Proteomes" id="UP000886758">
    <property type="component" value="Unassembled WGS sequence"/>
</dbReference>
<dbReference type="EMBL" id="DVLF01000133">
    <property type="protein sequence ID" value="HIT50235.1"/>
    <property type="molecule type" value="Genomic_DNA"/>
</dbReference>
<dbReference type="SUPFAM" id="SSF52799">
    <property type="entry name" value="(Phosphotyrosine protein) phosphatases II"/>
    <property type="match status" value="1"/>
</dbReference>
<reference evidence="1" key="2">
    <citation type="journal article" date="2021" name="PeerJ">
        <title>Extensive microbial diversity within the chicken gut microbiome revealed by metagenomics and culture.</title>
        <authorList>
            <person name="Gilroy R."/>
            <person name="Ravi A."/>
            <person name="Getino M."/>
            <person name="Pursley I."/>
            <person name="Horton D.L."/>
            <person name="Alikhan N.F."/>
            <person name="Baker D."/>
            <person name="Gharbi K."/>
            <person name="Hall N."/>
            <person name="Watson M."/>
            <person name="Adriaenssens E.M."/>
            <person name="Foster-Nyarko E."/>
            <person name="Jarju S."/>
            <person name="Secka A."/>
            <person name="Antonio M."/>
            <person name="Oren A."/>
            <person name="Chaudhuri R.R."/>
            <person name="La Ragione R."/>
            <person name="Hildebrand F."/>
            <person name="Pallen M.J."/>
        </authorList>
    </citation>
    <scope>NUCLEOTIDE SEQUENCE</scope>
    <source>
        <strain evidence="1">ChiW17-6978</strain>
    </source>
</reference>
<gene>
    <name evidence="1" type="ORF">IAD46_04330</name>
</gene>
<protein>
    <submittedName>
        <fullName evidence="1">Tyrosine-protein phosphatase</fullName>
    </submittedName>
</protein>
<evidence type="ECO:0000313" key="2">
    <source>
        <dbReference type="Proteomes" id="UP000886758"/>
    </source>
</evidence>
<dbReference type="InterPro" id="IPR026893">
    <property type="entry name" value="Tyr/Ser_Pase_IphP-type"/>
</dbReference>
<proteinExistence type="predicted"/>
<reference evidence="1" key="1">
    <citation type="submission" date="2020-10" db="EMBL/GenBank/DDBJ databases">
        <authorList>
            <person name="Gilroy R."/>
        </authorList>
    </citation>
    <scope>NUCLEOTIDE SEQUENCE</scope>
    <source>
        <strain evidence="1">ChiW17-6978</strain>
    </source>
</reference>
<dbReference type="InterPro" id="IPR029021">
    <property type="entry name" value="Prot-tyrosine_phosphatase-like"/>
</dbReference>